<dbReference type="NCBIfam" id="TIGR00422">
    <property type="entry name" value="valS"/>
    <property type="match status" value="1"/>
</dbReference>
<dbReference type="InterPro" id="IPR009080">
    <property type="entry name" value="tRNAsynth_Ia_anticodon-bd"/>
</dbReference>
<dbReference type="HAMAP" id="MF_02004">
    <property type="entry name" value="Val_tRNA_synth_type1"/>
    <property type="match status" value="1"/>
</dbReference>
<evidence type="ECO:0000256" key="4">
    <source>
        <dbReference type="ARBA" id="ARBA00022598"/>
    </source>
</evidence>
<name>E8Q6K5_BLOVB</name>
<evidence type="ECO:0000259" key="12">
    <source>
        <dbReference type="Pfam" id="PF08264"/>
    </source>
</evidence>
<dbReference type="SUPFAM" id="SSF50677">
    <property type="entry name" value="ValRS/IleRS/LeuRS editing domain"/>
    <property type="match status" value="1"/>
</dbReference>
<feature type="domain" description="Aminoacyl-tRNA synthetase class Ia" evidence="11">
    <location>
        <begin position="15"/>
        <end position="643"/>
    </location>
</feature>
<dbReference type="InterPro" id="IPR001412">
    <property type="entry name" value="aa-tRNA-synth_I_CS"/>
</dbReference>
<dbReference type="STRING" id="859654.BVAF_032"/>
<gene>
    <name evidence="10 13" type="primary">valS</name>
    <name evidence="13" type="ordered locus">BVAF_032</name>
</gene>
<dbReference type="GO" id="GO:0006438">
    <property type="term" value="P:valyl-tRNA aminoacylation"/>
    <property type="evidence" value="ECO:0007669"/>
    <property type="project" value="UniProtKB-UniRule"/>
</dbReference>
<dbReference type="PROSITE" id="PS00178">
    <property type="entry name" value="AA_TRNA_LIGASE_I"/>
    <property type="match status" value="1"/>
</dbReference>
<evidence type="ECO:0000256" key="9">
    <source>
        <dbReference type="ARBA" id="ARBA00047552"/>
    </source>
</evidence>
<keyword evidence="3 10" id="KW-0963">Cytoplasm</keyword>
<dbReference type="RefSeq" id="WP_013516371.1">
    <property type="nucleotide sequence ID" value="NC_014909.2"/>
</dbReference>
<dbReference type="HOGENOM" id="CLU_001493_0_2_6"/>
<dbReference type="InterPro" id="IPR002303">
    <property type="entry name" value="Valyl-tRNA_ligase"/>
</dbReference>
<dbReference type="InterPro" id="IPR002300">
    <property type="entry name" value="aa-tRNA-synth_Ia"/>
</dbReference>
<dbReference type="InterPro" id="IPR014729">
    <property type="entry name" value="Rossmann-like_a/b/a_fold"/>
</dbReference>
<dbReference type="CDD" id="cd00817">
    <property type="entry name" value="ValRS_core"/>
    <property type="match status" value="1"/>
</dbReference>
<dbReference type="Pfam" id="PF00133">
    <property type="entry name" value="tRNA-synt_1"/>
    <property type="match status" value="1"/>
</dbReference>
<keyword evidence="8 10" id="KW-0030">Aminoacyl-tRNA synthetase</keyword>
<dbReference type="PRINTS" id="PR00986">
    <property type="entry name" value="TRNASYNTHVAL"/>
</dbReference>
<dbReference type="InterPro" id="IPR033705">
    <property type="entry name" value="Anticodon_Ia_Val"/>
</dbReference>
<organism evidence="13 14">
    <name type="scientific">Blochmanniella vafra (strain BVAF)</name>
    <dbReference type="NCBI Taxonomy" id="859654"/>
    <lineage>
        <taxon>Bacteria</taxon>
        <taxon>Pseudomonadati</taxon>
        <taxon>Pseudomonadota</taxon>
        <taxon>Gammaproteobacteria</taxon>
        <taxon>Enterobacterales</taxon>
        <taxon>Enterobacteriaceae</taxon>
        <taxon>ant endosymbionts</taxon>
        <taxon>Candidatus Blochmanniella</taxon>
    </lineage>
</organism>
<dbReference type="GO" id="GO:0005829">
    <property type="term" value="C:cytosol"/>
    <property type="evidence" value="ECO:0007669"/>
    <property type="project" value="TreeGrafter"/>
</dbReference>
<evidence type="ECO:0000256" key="8">
    <source>
        <dbReference type="ARBA" id="ARBA00023146"/>
    </source>
</evidence>
<dbReference type="Gene3D" id="1.10.730.10">
    <property type="entry name" value="Isoleucyl-tRNA Synthetase, Domain 1"/>
    <property type="match status" value="1"/>
</dbReference>
<sequence length="964" mass="114646">MIEKIYNPKQIEESIYKFWEESGYFEPDITDFEKPRYCIMMPPPNITGALHLGHAFQQTIMDILARYNRMNGKNVLWRIGLDHAGIAAQILIENKIFNQTKTPKNNDLKNSLLKEIWSWKEQTEKLINYQIKRLGNSVSWTNTRFTMDPQMSFAVKEAFIRLYQDNLIYKGKRLVNWDYKIQTAISDLEVSYKQVKGLMWYIRYKLEEYSKSNNHTISTNKNIYITVATTKPETMFGDVAIAVNPEDSRYKKLIGKYVLIPLINRKIPIISDEHINPNKGTGCVKITPAHDFNDYMIGKKHKLCMINIFSTYRKILEKPEIFCSQSQFYDKKNCYIPTIFRNLNCDQARTMITSTCNQLNLIEQIQHYDVTIAYNNRTGTIVEPMLTNQWYLKTTYLAKQAKNIVEKGSIEFIPEQYKNIYFKWMDNIQDWCISRQIWWGHQIPAWYDNTNKIYVGHCEKDIRKNYKLHHDTKLRQDHDVLDTWFSSSLWTFSNLGWPKNNNLLKFYHPTDIIVSGFDIIFFWISRMIMMTMYFIKDDKKNCQIPFKKIYITGLVRDKFGQKMSKSKNNVINPIDIIDRISIHTLSKNHINNNYDSSQTIKKPPYNKNTPKKNCVNEIITYGADSLRMTLAALSSYGRDIHWDINRLIGYHNFCNKLWNVSKFILLHTTNQDCGINYQQDKLLFSLPDRWITSKLHQTIQIFYQELHKYRFDKIINLLYEFIWHQFCDWYIEFIKPTLYCSTNTQKLIGTRYTLITSFETLLRLSHPIIPFITEKIWQKIKLIIKIKEKTIMLQSFPKYNISDINLNVIIEFEWIKDLISEIRTFRTQTGILYKTPLHIALQHISSRIKKYILENNRTLLQVAQLKKIDFLKDNDTFSQKSFNIPLHESELIVFIPDVFNKQIAIDKLHKEIKLITQKINYIQKKIDHQNEYLKVNCIKEQEKLIFYTKTKNKLHNHLSIIISL</sequence>
<evidence type="ECO:0000256" key="7">
    <source>
        <dbReference type="ARBA" id="ARBA00022917"/>
    </source>
</evidence>
<dbReference type="Proteomes" id="UP000007464">
    <property type="component" value="Chromosome"/>
</dbReference>
<evidence type="ECO:0000256" key="2">
    <source>
        <dbReference type="ARBA" id="ARBA00011245"/>
    </source>
</evidence>
<dbReference type="FunFam" id="3.40.50.620:FF:000032">
    <property type="entry name" value="Valine--tRNA ligase"/>
    <property type="match status" value="1"/>
</dbReference>
<dbReference type="InterPro" id="IPR013155">
    <property type="entry name" value="M/V/L/I-tRNA-synth_anticd-bd"/>
</dbReference>
<evidence type="ECO:0000259" key="11">
    <source>
        <dbReference type="Pfam" id="PF00133"/>
    </source>
</evidence>
<dbReference type="Pfam" id="PF08264">
    <property type="entry name" value="Anticodon_1"/>
    <property type="match status" value="1"/>
</dbReference>
<comment type="subunit">
    <text evidence="2 10">Monomer.</text>
</comment>
<evidence type="ECO:0000256" key="6">
    <source>
        <dbReference type="ARBA" id="ARBA00022840"/>
    </source>
</evidence>
<feature type="short sequence motif" description="'KMSKS' region" evidence="10">
    <location>
        <begin position="562"/>
        <end position="566"/>
    </location>
</feature>
<dbReference type="GO" id="GO:0004832">
    <property type="term" value="F:valine-tRNA ligase activity"/>
    <property type="evidence" value="ECO:0007669"/>
    <property type="project" value="UniProtKB-UniRule"/>
</dbReference>
<evidence type="ECO:0000256" key="5">
    <source>
        <dbReference type="ARBA" id="ARBA00022741"/>
    </source>
</evidence>
<keyword evidence="5 10" id="KW-0547">Nucleotide-binding</keyword>
<dbReference type="GO" id="GO:0002161">
    <property type="term" value="F:aminoacyl-tRNA deacylase activity"/>
    <property type="evidence" value="ECO:0007669"/>
    <property type="project" value="InterPro"/>
</dbReference>
<keyword evidence="6 10" id="KW-0067">ATP-binding</keyword>
<dbReference type="SUPFAM" id="SSF47323">
    <property type="entry name" value="Anticodon-binding domain of a subclass of class I aminoacyl-tRNA synthetases"/>
    <property type="match status" value="1"/>
</dbReference>
<dbReference type="EMBL" id="CP002189">
    <property type="protein sequence ID" value="ADV33446.1"/>
    <property type="molecule type" value="Genomic_DNA"/>
</dbReference>
<evidence type="ECO:0000313" key="13">
    <source>
        <dbReference type="EMBL" id="ADV33446.1"/>
    </source>
</evidence>
<dbReference type="NCBIfam" id="NF004349">
    <property type="entry name" value="PRK05729.1"/>
    <property type="match status" value="1"/>
</dbReference>
<dbReference type="OrthoDB" id="9810365at2"/>
<dbReference type="AlphaFoldDB" id="E8Q6K5"/>
<comment type="domain">
    <text evidence="10">The C-terminal coiled-coil domain is crucial for aminoacylation activity.</text>
</comment>
<dbReference type="PANTHER" id="PTHR11946">
    <property type="entry name" value="VALYL-TRNA SYNTHETASES"/>
    <property type="match status" value="1"/>
</dbReference>
<reference evidence="13 14" key="1">
    <citation type="journal article" date="2010" name="BMC Genomics">
        <title>Unprecedented loss of ammonia assimilation capability in a urease-encoding bacterial mutualist.</title>
        <authorList>
            <person name="Williams L.E."/>
            <person name="Wernegreen J.J."/>
        </authorList>
    </citation>
    <scope>NUCLEOTIDE SEQUENCE [LARGE SCALE GENOMIC DNA]</scope>
    <source>
        <strain evidence="13 14">BVAF</strain>
    </source>
</reference>
<evidence type="ECO:0000256" key="1">
    <source>
        <dbReference type="ARBA" id="ARBA00004496"/>
    </source>
</evidence>
<dbReference type="GO" id="GO:0005524">
    <property type="term" value="F:ATP binding"/>
    <property type="evidence" value="ECO:0007669"/>
    <property type="project" value="UniProtKB-UniRule"/>
</dbReference>
<proteinExistence type="inferred from homology"/>
<dbReference type="InterPro" id="IPR009008">
    <property type="entry name" value="Val/Leu/Ile-tRNA-synth_edit"/>
</dbReference>
<comment type="function">
    <text evidence="10">Catalyzes the attachment of valine to tRNA(Val). As ValRS can inadvertently accommodate and process structurally similar amino acids such as threonine, to avoid such errors, it has a 'posttransfer' editing activity that hydrolyzes mischarged Thr-tRNA(Val) in a tRNA-dependent manner.</text>
</comment>
<protein>
    <recommendedName>
        <fullName evidence="10">Valine--tRNA ligase</fullName>
        <ecNumber evidence="10">6.1.1.9</ecNumber>
    </recommendedName>
    <alternativeName>
        <fullName evidence="10">Valyl-tRNA synthetase</fullName>
        <shortName evidence="10">ValRS</shortName>
    </alternativeName>
</protein>
<comment type="subcellular location">
    <subcellularLocation>
        <location evidence="1 10">Cytoplasm</location>
    </subcellularLocation>
</comment>
<dbReference type="KEGG" id="bva:BVAF_032"/>
<keyword evidence="10" id="KW-0175">Coiled coil</keyword>
<keyword evidence="14" id="KW-1185">Reference proteome</keyword>
<dbReference type="EC" id="6.1.1.9" evidence="10"/>
<feature type="short sequence motif" description="'HIGH' region" evidence="10">
    <location>
        <begin position="44"/>
        <end position="54"/>
    </location>
</feature>
<dbReference type="Gene3D" id="3.40.50.620">
    <property type="entry name" value="HUPs"/>
    <property type="match status" value="2"/>
</dbReference>
<keyword evidence="7 10" id="KW-0648">Protein biosynthesis</keyword>
<comment type="domain">
    <text evidence="10">ValRS has two distinct active sites: one for aminoacylation and one for editing. The misactivated threonine is translocated from the active site to the editing site.</text>
</comment>
<dbReference type="SUPFAM" id="SSF52374">
    <property type="entry name" value="Nucleotidylyl transferase"/>
    <property type="match status" value="1"/>
</dbReference>
<evidence type="ECO:0000256" key="3">
    <source>
        <dbReference type="ARBA" id="ARBA00022490"/>
    </source>
</evidence>
<keyword evidence="4 10" id="KW-0436">Ligase</keyword>
<evidence type="ECO:0000256" key="10">
    <source>
        <dbReference type="HAMAP-Rule" id="MF_02004"/>
    </source>
</evidence>
<evidence type="ECO:0000313" key="14">
    <source>
        <dbReference type="Proteomes" id="UP000007464"/>
    </source>
</evidence>
<dbReference type="Gene3D" id="3.90.740.10">
    <property type="entry name" value="Valyl/Leucyl/Isoleucyl-tRNA synthetase, editing domain"/>
    <property type="match status" value="1"/>
</dbReference>
<accession>E8Q6K5</accession>
<dbReference type="CDD" id="cd07962">
    <property type="entry name" value="Anticodon_Ia_Val"/>
    <property type="match status" value="1"/>
</dbReference>
<comment type="catalytic activity">
    <reaction evidence="9 10">
        <text>tRNA(Val) + L-valine + ATP = L-valyl-tRNA(Val) + AMP + diphosphate</text>
        <dbReference type="Rhea" id="RHEA:10704"/>
        <dbReference type="Rhea" id="RHEA-COMP:9672"/>
        <dbReference type="Rhea" id="RHEA-COMP:9708"/>
        <dbReference type="ChEBI" id="CHEBI:30616"/>
        <dbReference type="ChEBI" id="CHEBI:33019"/>
        <dbReference type="ChEBI" id="CHEBI:57762"/>
        <dbReference type="ChEBI" id="CHEBI:78442"/>
        <dbReference type="ChEBI" id="CHEBI:78537"/>
        <dbReference type="ChEBI" id="CHEBI:456215"/>
        <dbReference type="EC" id="6.1.1.9"/>
    </reaction>
</comment>
<feature type="domain" description="Methionyl/Valyl/Leucyl/Isoleucyl-tRNA synthetase anticodon-binding" evidence="12">
    <location>
        <begin position="688"/>
        <end position="840"/>
    </location>
</feature>
<feature type="binding site" evidence="10">
    <location>
        <position position="565"/>
    </location>
    <ligand>
        <name>ATP</name>
        <dbReference type="ChEBI" id="CHEBI:30616"/>
    </ligand>
</feature>
<comment type="similarity">
    <text evidence="10">Belongs to the class-I aminoacyl-tRNA synthetase family. ValS type 1 subfamily.</text>
</comment>
<dbReference type="PANTHER" id="PTHR11946:SF93">
    <property type="entry name" value="VALINE--TRNA LIGASE, CHLOROPLASTIC_MITOCHONDRIAL 2"/>
    <property type="match status" value="1"/>
</dbReference>